<comment type="catalytic activity">
    <reaction evidence="7">
        <text>N(6)-methyl-AMP + H2O + H(+) = IMP + methylamine</text>
        <dbReference type="Rhea" id="RHEA:16001"/>
        <dbReference type="ChEBI" id="CHEBI:15377"/>
        <dbReference type="ChEBI" id="CHEBI:15378"/>
        <dbReference type="ChEBI" id="CHEBI:58053"/>
        <dbReference type="ChEBI" id="CHEBI:59338"/>
        <dbReference type="ChEBI" id="CHEBI:144842"/>
    </reaction>
    <physiologicalReaction direction="left-to-right" evidence="7">
        <dbReference type="Rhea" id="RHEA:16002"/>
    </physiologicalReaction>
</comment>
<evidence type="ECO:0000259" key="8">
    <source>
        <dbReference type="Pfam" id="PF00962"/>
    </source>
</evidence>
<keyword evidence="5" id="KW-0862">Zinc</keyword>
<keyword evidence="6" id="KW-0546">Nucleotide metabolism</keyword>
<evidence type="ECO:0000256" key="3">
    <source>
        <dbReference type="ARBA" id="ARBA00022723"/>
    </source>
</evidence>
<evidence type="ECO:0000256" key="7">
    <source>
        <dbReference type="ARBA" id="ARBA00048787"/>
    </source>
</evidence>
<dbReference type="GO" id="GO:0009117">
    <property type="term" value="P:nucleotide metabolic process"/>
    <property type="evidence" value="ECO:0007669"/>
    <property type="project" value="UniProtKB-KW"/>
</dbReference>
<dbReference type="EMBL" id="BLJY01000003">
    <property type="protein sequence ID" value="GFF14452.1"/>
    <property type="molecule type" value="Genomic_DNA"/>
</dbReference>
<dbReference type="PANTHER" id="PTHR11409:SF42">
    <property type="entry name" value="ADENOSINE DEAMINASE-LIKE PROTEIN"/>
    <property type="match status" value="1"/>
</dbReference>
<evidence type="ECO:0000313" key="10">
    <source>
        <dbReference type="Proteomes" id="UP000452235"/>
    </source>
</evidence>
<evidence type="ECO:0000256" key="5">
    <source>
        <dbReference type="ARBA" id="ARBA00022833"/>
    </source>
</evidence>
<dbReference type="Proteomes" id="UP000452235">
    <property type="component" value="Unassembled WGS sequence"/>
</dbReference>
<evidence type="ECO:0000256" key="1">
    <source>
        <dbReference type="ARBA" id="ARBA00001947"/>
    </source>
</evidence>
<accession>A0A5M3YTD8</accession>
<evidence type="ECO:0000256" key="6">
    <source>
        <dbReference type="ARBA" id="ARBA00023080"/>
    </source>
</evidence>
<keyword evidence="4 9" id="KW-0378">Hydrolase</keyword>
<protein>
    <submittedName>
        <fullName evidence="9">Metallo-dependent hydrolase</fullName>
    </submittedName>
</protein>
<dbReference type="InterPro" id="IPR006330">
    <property type="entry name" value="Ado/ade_deaminase"/>
</dbReference>
<dbReference type="InterPro" id="IPR001365">
    <property type="entry name" value="A_deaminase_dom"/>
</dbReference>
<dbReference type="InterPro" id="IPR032466">
    <property type="entry name" value="Metal_Hydrolase"/>
</dbReference>
<comment type="similarity">
    <text evidence="2">Belongs to the metallo-dependent hydrolases superfamily. Adenosine and AMP deaminases family.</text>
</comment>
<organism evidence="9 10">
    <name type="scientific">Aspergillus terreus</name>
    <dbReference type="NCBI Taxonomy" id="33178"/>
    <lineage>
        <taxon>Eukaryota</taxon>
        <taxon>Fungi</taxon>
        <taxon>Dikarya</taxon>
        <taxon>Ascomycota</taxon>
        <taxon>Pezizomycotina</taxon>
        <taxon>Eurotiomycetes</taxon>
        <taxon>Eurotiomycetidae</taxon>
        <taxon>Eurotiales</taxon>
        <taxon>Aspergillaceae</taxon>
        <taxon>Aspergillus</taxon>
        <taxon>Aspergillus subgen. Circumdati</taxon>
    </lineage>
</organism>
<proteinExistence type="inferred from homology"/>
<feature type="domain" description="Adenosine deaminase" evidence="8">
    <location>
        <begin position="76"/>
        <end position="364"/>
    </location>
</feature>
<dbReference type="GO" id="GO:0046103">
    <property type="term" value="P:inosine biosynthetic process"/>
    <property type="evidence" value="ECO:0007669"/>
    <property type="project" value="TreeGrafter"/>
</dbReference>
<reference evidence="9 10" key="1">
    <citation type="submission" date="2020-01" db="EMBL/GenBank/DDBJ databases">
        <title>Aspergillus terreus IFO 6365 whole genome shotgun sequence.</title>
        <authorList>
            <person name="Kanamasa S."/>
            <person name="Takahashi H."/>
        </authorList>
    </citation>
    <scope>NUCLEOTIDE SEQUENCE [LARGE SCALE GENOMIC DNA]</scope>
    <source>
        <strain evidence="9 10">IFO 6365</strain>
    </source>
</reference>
<name>A0A5M3YTD8_ASPTE</name>
<dbReference type="GO" id="GO:0046872">
    <property type="term" value="F:metal ion binding"/>
    <property type="evidence" value="ECO:0007669"/>
    <property type="project" value="UniProtKB-KW"/>
</dbReference>
<evidence type="ECO:0000256" key="2">
    <source>
        <dbReference type="ARBA" id="ARBA00006676"/>
    </source>
</evidence>
<evidence type="ECO:0000256" key="4">
    <source>
        <dbReference type="ARBA" id="ARBA00022801"/>
    </source>
</evidence>
<comment type="cofactor">
    <cofactor evidence="1">
        <name>Zn(2+)</name>
        <dbReference type="ChEBI" id="CHEBI:29105"/>
    </cofactor>
</comment>
<dbReference type="Gene3D" id="3.20.20.140">
    <property type="entry name" value="Metal-dependent hydrolases"/>
    <property type="match status" value="1"/>
</dbReference>
<keyword evidence="3" id="KW-0479">Metal-binding</keyword>
<dbReference type="GO" id="GO:0006154">
    <property type="term" value="P:adenosine catabolic process"/>
    <property type="evidence" value="ECO:0007669"/>
    <property type="project" value="TreeGrafter"/>
</dbReference>
<dbReference type="VEuPathDB" id="FungiDB:ATEG_00525"/>
<dbReference type="Pfam" id="PF00962">
    <property type="entry name" value="A_deaminase"/>
    <property type="match status" value="1"/>
</dbReference>
<sequence length="372" mass="41569">MDVTRPVDAQFTKSLPKVELHAHLSGSISRQCLHEIWRKKKAQNPDFNVEDPLVLMPPGKVDYSLQTCDPLLYPPTLPITHPTNRRSFFSVFNKSIYQLCDDLDSVAYATRAVLQDFLADGVCYLELRTIPRASPAATFTSEEYLLTVLDAIAAFRAAHPQLAVYLILAIERGHHSAADALAVVDLALAHRPRGVVAIDLCGNPTKGDVATFRPAFDKARAHGLRVTLHFAEVPAPPGPTELSTLLEFRPDRLGHVIHVPEDVKREIARRKLGLELCISCNVHAKMFDGGFLDHHFGYWRHEDCPVVLCTDDVGFFCSPVSNEYLLAAEHFHLTRVDILNMCQKAVDAIFGGEAEKARLRRLLDAFEATYRQ</sequence>
<evidence type="ECO:0000313" key="9">
    <source>
        <dbReference type="EMBL" id="GFF14452.1"/>
    </source>
</evidence>
<dbReference type="AlphaFoldDB" id="A0A5M3YTD8"/>
<comment type="caution">
    <text evidence="9">The sequence shown here is derived from an EMBL/GenBank/DDBJ whole genome shotgun (WGS) entry which is preliminary data.</text>
</comment>
<gene>
    <name evidence="9" type="ORF">ATEIFO6365_0003051800</name>
</gene>
<dbReference type="PANTHER" id="PTHR11409">
    <property type="entry name" value="ADENOSINE DEAMINASE"/>
    <property type="match status" value="1"/>
</dbReference>
<dbReference type="GO" id="GO:0004000">
    <property type="term" value="F:adenosine deaminase activity"/>
    <property type="evidence" value="ECO:0007669"/>
    <property type="project" value="TreeGrafter"/>
</dbReference>
<dbReference type="OrthoDB" id="272271at2759"/>
<dbReference type="SUPFAM" id="SSF51556">
    <property type="entry name" value="Metallo-dependent hydrolases"/>
    <property type="match status" value="1"/>
</dbReference>
<keyword evidence="10" id="KW-1185">Reference proteome</keyword>